<dbReference type="SMART" id="SM00133">
    <property type="entry name" value="S_TK_X"/>
    <property type="match status" value="1"/>
</dbReference>
<feature type="domain" description="PH" evidence="11">
    <location>
        <begin position="1"/>
        <end position="110"/>
    </location>
</feature>
<dbReference type="Proteomes" id="UP000001542">
    <property type="component" value="Unassembled WGS sequence"/>
</dbReference>
<proteinExistence type="inferred from homology"/>
<dbReference type="PROSITE" id="PS50011">
    <property type="entry name" value="PROTEIN_KINASE_DOM"/>
    <property type="match status" value="1"/>
</dbReference>
<evidence type="ECO:0000256" key="1">
    <source>
        <dbReference type="ARBA" id="ARBA00006935"/>
    </source>
</evidence>
<evidence type="ECO:0000256" key="3">
    <source>
        <dbReference type="ARBA" id="ARBA00022553"/>
    </source>
</evidence>
<dbReference type="KEGG" id="tva:4766903"/>
<dbReference type="CDD" id="cd00821">
    <property type="entry name" value="PH"/>
    <property type="match status" value="1"/>
</dbReference>
<dbReference type="InterPro" id="IPR008271">
    <property type="entry name" value="Ser/Thr_kinase_AS"/>
</dbReference>
<dbReference type="InterPro" id="IPR045270">
    <property type="entry name" value="STKc_AGC"/>
</dbReference>
<feature type="binding site" evidence="8">
    <location>
        <position position="153"/>
    </location>
    <ligand>
        <name>ATP</name>
        <dbReference type="ChEBI" id="CHEBI:30616"/>
    </ligand>
</feature>
<keyword evidence="6 14" id="KW-0418">Kinase</keyword>
<reference evidence="14" key="2">
    <citation type="journal article" date="2007" name="Science">
        <title>Draft genome sequence of the sexually transmitted pathogen Trichomonas vaginalis.</title>
        <authorList>
            <person name="Carlton J.M."/>
            <person name="Hirt R.P."/>
            <person name="Silva J.C."/>
            <person name="Delcher A.L."/>
            <person name="Schatz M."/>
            <person name="Zhao Q."/>
            <person name="Wortman J.R."/>
            <person name="Bidwell S.L."/>
            <person name="Alsmark U.C.M."/>
            <person name="Besteiro S."/>
            <person name="Sicheritz-Ponten T."/>
            <person name="Noel C.J."/>
            <person name="Dacks J.B."/>
            <person name="Foster P.G."/>
            <person name="Simillion C."/>
            <person name="Van de Peer Y."/>
            <person name="Miranda-Saavedra D."/>
            <person name="Barton G.J."/>
            <person name="Westrop G.D."/>
            <person name="Mueller S."/>
            <person name="Dessi D."/>
            <person name="Fiori P.L."/>
            <person name="Ren Q."/>
            <person name="Paulsen I."/>
            <person name="Zhang H."/>
            <person name="Bastida-Corcuera F.D."/>
            <person name="Simoes-Barbosa A."/>
            <person name="Brown M.T."/>
            <person name="Hayes R.D."/>
            <person name="Mukherjee M."/>
            <person name="Okumura C.Y."/>
            <person name="Schneider R."/>
            <person name="Smith A.J."/>
            <person name="Vanacova S."/>
            <person name="Villalvazo M."/>
            <person name="Haas B.J."/>
            <person name="Pertea M."/>
            <person name="Feldblyum T.V."/>
            <person name="Utterback T.R."/>
            <person name="Shu C.L."/>
            <person name="Osoegawa K."/>
            <person name="de Jong P.J."/>
            <person name="Hrdy I."/>
            <person name="Horvathova L."/>
            <person name="Zubacova Z."/>
            <person name="Dolezal P."/>
            <person name="Malik S.B."/>
            <person name="Logsdon J.M. Jr."/>
            <person name="Henze K."/>
            <person name="Gupta A."/>
            <person name="Wang C.C."/>
            <person name="Dunne R.L."/>
            <person name="Upcroft J.A."/>
            <person name="Upcroft P."/>
            <person name="White O."/>
            <person name="Salzberg S.L."/>
            <person name="Tang P."/>
            <person name="Chiu C.-H."/>
            <person name="Lee Y.-S."/>
            <person name="Embley T.M."/>
            <person name="Coombs G.H."/>
            <person name="Mottram J.C."/>
            <person name="Tachezy J."/>
            <person name="Fraser-Liggett C.M."/>
            <person name="Johnson P.J."/>
        </authorList>
    </citation>
    <scope>NUCLEOTIDE SEQUENCE [LARGE SCALE GENOMIC DNA]</scope>
    <source>
        <strain evidence="14">G3</strain>
    </source>
</reference>
<reference evidence="14" key="1">
    <citation type="submission" date="2006-10" db="EMBL/GenBank/DDBJ databases">
        <authorList>
            <person name="Amadeo P."/>
            <person name="Zhao Q."/>
            <person name="Wortman J."/>
            <person name="Fraser-Liggett C."/>
            <person name="Carlton J."/>
        </authorList>
    </citation>
    <scope>NUCLEOTIDE SEQUENCE</scope>
    <source>
        <strain evidence="14">G3</strain>
    </source>
</reference>
<evidence type="ECO:0000256" key="9">
    <source>
        <dbReference type="RuleBase" id="RU000304"/>
    </source>
</evidence>
<evidence type="ECO:0000256" key="7">
    <source>
        <dbReference type="ARBA" id="ARBA00022840"/>
    </source>
</evidence>
<evidence type="ECO:0000259" key="13">
    <source>
        <dbReference type="PROSITE" id="PS51285"/>
    </source>
</evidence>
<feature type="compositionally biased region" description="Basic and acidic residues" evidence="10">
    <location>
        <begin position="406"/>
        <end position="415"/>
    </location>
</feature>
<dbReference type="SMR" id="A2EE93"/>
<evidence type="ECO:0000313" key="14">
    <source>
        <dbReference type="EMBL" id="EAY08991.1"/>
    </source>
</evidence>
<dbReference type="Gene3D" id="2.30.29.30">
    <property type="entry name" value="Pleckstrin-homology domain (PH domain)/Phosphotyrosine-binding domain (PTB)"/>
    <property type="match status" value="1"/>
</dbReference>
<dbReference type="AlphaFoldDB" id="A2EE93"/>
<keyword evidence="2 9" id="KW-0723">Serine/threonine-protein kinase</keyword>
<feature type="compositionally biased region" description="Polar residues" evidence="10">
    <location>
        <begin position="416"/>
        <end position="425"/>
    </location>
</feature>
<feature type="domain" description="AGC-kinase C-terminal" evidence="13">
    <location>
        <begin position="375"/>
        <end position="435"/>
    </location>
</feature>
<evidence type="ECO:0000313" key="15">
    <source>
        <dbReference type="Proteomes" id="UP000001542"/>
    </source>
</evidence>
<dbReference type="PROSITE" id="PS00108">
    <property type="entry name" value="PROTEIN_KINASE_ST"/>
    <property type="match status" value="1"/>
</dbReference>
<dbReference type="VEuPathDB" id="TrichDB:TVAGG3_0798010"/>
<dbReference type="FunFam" id="1.10.510.10:FF:000008">
    <property type="entry name" value="Non-specific serine/threonine protein kinase"/>
    <property type="match status" value="1"/>
</dbReference>
<evidence type="ECO:0000256" key="10">
    <source>
        <dbReference type="SAM" id="MobiDB-lite"/>
    </source>
</evidence>
<evidence type="ECO:0000259" key="12">
    <source>
        <dbReference type="PROSITE" id="PS50011"/>
    </source>
</evidence>
<dbReference type="CDD" id="cd05123">
    <property type="entry name" value="STKc_AGC"/>
    <property type="match status" value="1"/>
</dbReference>
<dbReference type="InterPro" id="IPR011993">
    <property type="entry name" value="PH-like_dom_sf"/>
</dbReference>
<dbReference type="SMART" id="SM00220">
    <property type="entry name" value="S_TKc"/>
    <property type="match status" value="1"/>
</dbReference>
<dbReference type="GO" id="GO:0005524">
    <property type="term" value="F:ATP binding"/>
    <property type="evidence" value="ECO:0007669"/>
    <property type="project" value="UniProtKB-UniRule"/>
</dbReference>
<gene>
    <name evidence="14" type="ORF">TVAG_073540</name>
</gene>
<feature type="domain" description="Protein kinase" evidence="12">
    <location>
        <begin position="120"/>
        <end position="374"/>
    </location>
</feature>
<dbReference type="Pfam" id="PF00069">
    <property type="entry name" value="Pkinase"/>
    <property type="match status" value="1"/>
</dbReference>
<dbReference type="PANTHER" id="PTHR24351">
    <property type="entry name" value="RIBOSOMAL PROTEIN S6 KINASE"/>
    <property type="match status" value="1"/>
</dbReference>
<protein>
    <submittedName>
        <fullName evidence="14">AGC family protein kinase</fullName>
    </submittedName>
</protein>
<organism evidence="14 15">
    <name type="scientific">Trichomonas vaginalis (strain ATCC PRA-98 / G3)</name>
    <dbReference type="NCBI Taxonomy" id="412133"/>
    <lineage>
        <taxon>Eukaryota</taxon>
        <taxon>Metamonada</taxon>
        <taxon>Parabasalia</taxon>
        <taxon>Trichomonadida</taxon>
        <taxon>Trichomonadidae</taxon>
        <taxon>Trichomonas</taxon>
    </lineage>
</organism>
<dbReference type="InterPro" id="IPR000719">
    <property type="entry name" value="Prot_kinase_dom"/>
</dbReference>
<sequence length="435" mass="50905">MTQKNSEDNYLTSIMENPIFSSELKKKEGPLEMWKTCRCELYKKSIVIKQGFSNPLIQNIDLSSKLEVNEIPSNVRYQFSIKSHNSTIYFLTENNNIFHQWVDAIRSILLSNRYLTIDEFTIICTLGRGYFGKVLLCEHNITHDVYAIKTVKKARIMNEHKLHTIFAERNILSVSHHPFIVTMYFAFQTDKKFYIGLEYVPGGALFRFLQIGRAMKISEVRFYVAEVALALDYLHSKGILYRDLKLENVLLCQDGHVKLTDFGLSKFVVEKGNYQQTSTFCGTNEYLSPEMISDKPYGFEIDWWTLGVFTYEFLFTETPFYDKNLKKLYNNILTKEPRFPKDTPSVVKNFIRRLLNKEPSKRPTFEELKNDPFFDNINWDDVYNKRLKPPYIPKQVTGRRATNFGEKNRKDRTDSDATSVENTSEFDGFSYAGDY</sequence>
<evidence type="ECO:0000256" key="2">
    <source>
        <dbReference type="ARBA" id="ARBA00022527"/>
    </source>
</evidence>
<dbReference type="SMART" id="SM00233">
    <property type="entry name" value="PH"/>
    <property type="match status" value="1"/>
</dbReference>
<feature type="region of interest" description="Disordered" evidence="10">
    <location>
        <begin position="397"/>
        <end position="435"/>
    </location>
</feature>
<keyword evidence="15" id="KW-1185">Reference proteome</keyword>
<dbReference type="GO" id="GO:0004674">
    <property type="term" value="F:protein serine/threonine kinase activity"/>
    <property type="evidence" value="ECO:0000318"/>
    <property type="project" value="GO_Central"/>
</dbReference>
<dbReference type="InParanoid" id="A2EE93"/>
<dbReference type="InterPro" id="IPR000961">
    <property type="entry name" value="AGC-kinase_C"/>
</dbReference>
<evidence type="ECO:0000256" key="4">
    <source>
        <dbReference type="ARBA" id="ARBA00022679"/>
    </source>
</evidence>
<dbReference type="OrthoDB" id="432483at2759"/>
<dbReference type="VEuPathDB" id="TrichDB:TVAG_073540"/>
<dbReference type="InterPro" id="IPR001849">
    <property type="entry name" value="PH_domain"/>
</dbReference>
<evidence type="ECO:0000256" key="8">
    <source>
        <dbReference type="PROSITE-ProRule" id="PRU10141"/>
    </source>
</evidence>
<dbReference type="FunFam" id="3.30.200.20:FF:000771">
    <property type="entry name" value="AGC family protein kinase"/>
    <property type="match status" value="1"/>
</dbReference>
<dbReference type="InterPro" id="IPR017441">
    <property type="entry name" value="Protein_kinase_ATP_BS"/>
</dbReference>
<dbReference type="InterPro" id="IPR011009">
    <property type="entry name" value="Kinase-like_dom_sf"/>
</dbReference>
<dbReference type="PROSITE" id="PS51285">
    <property type="entry name" value="AGC_KINASE_CTER"/>
    <property type="match status" value="1"/>
</dbReference>
<dbReference type="Gene3D" id="1.10.510.10">
    <property type="entry name" value="Transferase(Phosphotransferase) domain 1"/>
    <property type="match status" value="1"/>
</dbReference>
<name>A2EE93_TRIV3</name>
<dbReference type="SUPFAM" id="SSF56112">
    <property type="entry name" value="Protein kinase-like (PK-like)"/>
    <property type="match status" value="1"/>
</dbReference>
<keyword evidence="7 8" id="KW-0067">ATP-binding</keyword>
<keyword evidence="3" id="KW-0597">Phosphoprotein</keyword>
<dbReference type="PROSITE" id="PS00107">
    <property type="entry name" value="PROTEIN_KINASE_ATP"/>
    <property type="match status" value="1"/>
</dbReference>
<keyword evidence="4" id="KW-0808">Transferase</keyword>
<dbReference type="Gene3D" id="3.30.200.20">
    <property type="entry name" value="Phosphorylase Kinase, domain 1"/>
    <property type="match status" value="1"/>
</dbReference>
<evidence type="ECO:0000256" key="6">
    <source>
        <dbReference type="ARBA" id="ARBA00022777"/>
    </source>
</evidence>
<evidence type="ECO:0000256" key="5">
    <source>
        <dbReference type="ARBA" id="ARBA00022741"/>
    </source>
</evidence>
<dbReference type="PROSITE" id="PS50003">
    <property type="entry name" value="PH_DOMAIN"/>
    <property type="match status" value="1"/>
</dbReference>
<dbReference type="GO" id="GO:0035556">
    <property type="term" value="P:intracellular signal transduction"/>
    <property type="evidence" value="ECO:0000318"/>
    <property type="project" value="GO_Central"/>
</dbReference>
<dbReference type="RefSeq" id="XP_001321214.1">
    <property type="nucleotide sequence ID" value="XM_001321179.1"/>
</dbReference>
<dbReference type="STRING" id="5722.A2EE93"/>
<accession>A2EE93</accession>
<comment type="similarity">
    <text evidence="1">Belongs to the protein kinase superfamily. AGC Ser/Thr protein kinase family. RAC subfamily.</text>
</comment>
<dbReference type="eggNOG" id="KOG0690">
    <property type="taxonomic scope" value="Eukaryota"/>
</dbReference>
<dbReference type="EMBL" id="DS113366">
    <property type="protein sequence ID" value="EAY08991.1"/>
    <property type="molecule type" value="Genomic_DNA"/>
</dbReference>
<keyword evidence="5 8" id="KW-0547">Nucleotide-binding</keyword>
<evidence type="ECO:0000259" key="11">
    <source>
        <dbReference type="PROSITE" id="PS50003"/>
    </source>
</evidence>
<dbReference type="OMA" id="MLRENTH"/>
<dbReference type="SUPFAM" id="SSF50729">
    <property type="entry name" value="PH domain-like"/>
    <property type="match status" value="1"/>
</dbReference>